<dbReference type="Pfam" id="PF25561">
    <property type="entry name" value="QRICH1"/>
    <property type="match status" value="1"/>
</dbReference>
<feature type="domain" description="QRICH1-like" evidence="1">
    <location>
        <begin position="23"/>
        <end position="101"/>
    </location>
</feature>
<dbReference type="InterPro" id="IPR052787">
    <property type="entry name" value="MAVS"/>
</dbReference>
<protein>
    <submittedName>
        <fullName evidence="3">Uncharacterized protein LOC111112152 isoform X1</fullName>
    </submittedName>
</protein>
<organism evidence="2 3">
    <name type="scientific">Crassostrea virginica</name>
    <name type="common">Eastern oyster</name>
    <dbReference type="NCBI Taxonomy" id="6565"/>
    <lineage>
        <taxon>Eukaryota</taxon>
        <taxon>Metazoa</taxon>
        <taxon>Spiralia</taxon>
        <taxon>Lophotrochozoa</taxon>
        <taxon>Mollusca</taxon>
        <taxon>Bivalvia</taxon>
        <taxon>Autobranchia</taxon>
        <taxon>Pteriomorphia</taxon>
        <taxon>Ostreida</taxon>
        <taxon>Ostreoidea</taxon>
        <taxon>Ostreidae</taxon>
        <taxon>Crassostrea</taxon>
    </lineage>
</organism>
<evidence type="ECO:0000259" key="1">
    <source>
        <dbReference type="Pfam" id="PF25561"/>
    </source>
</evidence>
<keyword evidence="2" id="KW-1185">Reference proteome</keyword>
<evidence type="ECO:0000313" key="3">
    <source>
        <dbReference type="RefSeq" id="XP_022305227.1"/>
    </source>
</evidence>
<accession>A0A8B8BPF8</accession>
<dbReference type="PANTHER" id="PTHR21446">
    <property type="entry name" value="DUF3504 DOMAIN-CONTAINING PROTEIN"/>
    <property type="match status" value="1"/>
</dbReference>
<proteinExistence type="predicted"/>
<reference evidence="3" key="1">
    <citation type="submission" date="2025-08" db="UniProtKB">
        <authorList>
            <consortium name="RefSeq"/>
        </authorList>
    </citation>
    <scope>IDENTIFICATION</scope>
    <source>
        <tissue evidence="3">Whole sample</tissue>
    </source>
</reference>
<evidence type="ECO:0000313" key="2">
    <source>
        <dbReference type="Proteomes" id="UP000694844"/>
    </source>
</evidence>
<dbReference type="InterPro" id="IPR057926">
    <property type="entry name" value="QRICH1_dom"/>
</dbReference>
<gene>
    <name evidence="3" type="primary">LOC111112152</name>
</gene>
<dbReference type="RefSeq" id="XP_022305227.1">
    <property type="nucleotide sequence ID" value="XM_022449519.1"/>
</dbReference>
<dbReference type="GeneID" id="111112152"/>
<dbReference type="AlphaFoldDB" id="A0A8B8BPF8"/>
<dbReference type="Proteomes" id="UP000694844">
    <property type="component" value="Chromosome 9"/>
</dbReference>
<dbReference type="OrthoDB" id="6160098at2759"/>
<name>A0A8B8BPF8_CRAVI</name>
<sequence length="263" mass="31618">MRDSVNTKRVIKASVEVFKAYMEEKEMSFDECMSFPSQEMNCLLRKFYAETKRVNGEVYAKKSMISLRYGLQKHFLKTRKEDIINDESYKTSNEMFKAVLVKLKKMVSVNQSRRRQLHQKIYPNYMTQFFQQKPPQGYRKRQFLNTYIISVIGDGRILENYRKRTSPFPWIQLEENMLLSEKDRQRIIEVMTYRTTQTNRAECMIDLEIPIVQWHHLRNIWESFIQTIQISGRDQKRSLMNLMRHGMTILLLGKMHCIRSCQI</sequence>
<dbReference type="PANTHER" id="PTHR21446:SF12">
    <property type="entry name" value="POTASSIUM CHANNEL TETRAMERIZATION DOMAIN CONTAINING 1"/>
    <property type="match status" value="1"/>
</dbReference>
<dbReference type="KEGG" id="cvn:111112152"/>